<dbReference type="SUPFAM" id="SSF47226">
    <property type="entry name" value="Histidine-containing phosphotransfer domain, HPT domain"/>
    <property type="match status" value="1"/>
</dbReference>
<dbReference type="Gene3D" id="1.20.120.160">
    <property type="entry name" value="HPT domain"/>
    <property type="match status" value="1"/>
</dbReference>
<dbReference type="AlphaFoldDB" id="A0A3B0THG5"/>
<proteinExistence type="predicted"/>
<gene>
    <name evidence="2" type="ORF">MNBD_BACTEROID01-1379</name>
</gene>
<feature type="domain" description="HPt" evidence="1">
    <location>
        <begin position="19"/>
        <end position="117"/>
    </location>
</feature>
<sequence length="117" mass="13488">MSDQTITDLSYLKEVSSEDPEFMKEMIGIFKEQVPEFIANMEKFYQSGQYIELGKEAHKAKSSVIIVGMNDLGVKMKELQILTEKNEKVESYPDYIEDFKAKCLQAITELDEFMKGL</sequence>
<dbReference type="PROSITE" id="PS50894">
    <property type="entry name" value="HPT"/>
    <property type="match status" value="1"/>
</dbReference>
<dbReference type="GO" id="GO:0000160">
    <property type="term" value="P:phosphorelay signal transduction system"/>
    <property type="evidence" value="ECO:0007669"/>
    <property type="project" value="InterPro"/>
</dbReference>
<dbReference type="EMBL" id="UOEP01000081">
    <property type="protein sequence ID" value="VAW18111.1"/>
    <property type="molecule type" value="Genomic_DNA"/>
</dbReference>
<dbReference type="InterPro" id="IPR008207">
    <property type="entry name" value="Sig_transdc_His_kin_Hpt_dom"/>
</dbReference>
<protein>
    <recommendedName>
        <fullName evidence="1">HPt domain-containing protein</fullName>
    </recommendedName>
</protein>
<name>A0A3B0THG5_9ZZZZ</name>
<reference evidence="2" key="1">
    <citation type="submission" date="2018-06" db="EMBL/GenBank/DDBJ databases">
        <authorList>
            <person name="Zhirakovskaya E."/>
        </authorList>
    </citation>
    <scope>NUCLEOTIDE SEQUENCE</scope>
</reference>
<evidence type="ECO:0000313" key="2">
    <source>
        <dbReference type="EMBL" id="VAW18111.1"/>
    </source>
</evidence>
<evidence type="ECO:0000259" key="1">
    <source>
        <dbReference type="PROSITE" id="PS50894"/>
    </source>
</evidence>
<dbReference type="InterPro" id="IPR036641">
    <property type="entry name" value="HPT_dom_sf"/>
</dbReference>
<organism evidence="2">
    <name type="scientific">hydrothermal vent metagenome</name>
    <dbReference type="NCBI Taxonomy" id="652676"/>
    <lineage>
        <taxon>unclassified sequences</taxon>
        <taxon>metagenomes</taxon>
        <taxon>ecological metagenomes</taxon>
    </lineage>
</organism>
<accession>A0A3B0THG5</accession>